<organism evidence="4 5">
    <name type="scientific">Okibacterium fritillariae</name>
    <dbReference type="NCBI Taxonomy" id="123320"/>
    <lineage>
        <taxon>Bacteria</taxon>
        <taxon>Bacillati</taxon>
        <taxon>Actinomycetota</taxon>
        <taxon>Actinomycetes</taxon>
        <taxon>Micrococcales</taxon>
        <taxon>Microbacteriaceae</taxon>
        <taxon>Okibacterium</taxon>
    </lineage>
</organism>
<evidence type="ECO:0000313" key="5">
    <source>
        <dbReference type="Proteomes" id="UP000190857"/>
    </source>
</evidence>
<gene>
    <name evidence="4" type="ORF">SAMN06309945_0300</name>
</gene>
<reference evidence="4 5" key="1">
    <citation type="submission" date="2017-02" db="EMBL/GenBank/DDBJ databases">
        <authorList>
            <person name="Peterson S.W."/>
        </authorList>
    </citation>
    <scope>NUCLEOTIDE SEQUENCE [LARGE SCALE GENOMIC DNA]</scope>
    <source>
        <strain evidence="4 5">VKM Ac-2059</strain>
    </source>
</reference>
<accession>A0A1T5IDI2</accession>
<proteinExistence type="predicted"/>
<feature type="signal peptide" evidence="3">
    <location>
        <begin position="1"/>
        <end position="32"/>
    </location>
</feature>
<evidence type="ECO:0000256" key="1">
    <source>
        <dbReference type="SAM" id="MobiDB-lite"/>
    </source>
</evidence>
<keyword evidence="2" id="KW-0812">Transmembrane</keyword>
<keyword evidence="2" id="KW-1133">Transmembrane helix</keyword>
<dbReference type="NCBIfam" id="TIGR01167">
    <property type="entry name" value="LPXTG_anchor"/>
    <property type="match status" value="1"/>
</dbReference>
<feature type="transmembrane region" description="Helical" evidence="2">
    <location>
        <begin position="386"/>
        <end position="406"/>
    </location>
</feature>
<evidence type="ECO:0000256" key="2">
    <source>
        <dbReference type="SAM" id="Phobius"/>
    </source>
</evidence>
<dbReference type="AlphaFoldDB" id="A0A1T5IDI2"/>
<keyword evidence="2" id="KW-0472">Membrane</keyword>
<feature type="chain" id="PRO_5012911059" evidence="3">
    <location>
        <begin position="33"/>
        <end position="419"/>
    </location>
</feature>
<dbReference type="RefSeq" id="WP_079726533.1">
    <property type="nucleotide sequence ID" value="NZ_FUZP01000001.1"/>
</dbReference>
<dbReference type="Proteomes" id="UP000190857">
    <property type="component" value="Unassembled WGS sequence"/>
</dbReference>
<evidence type="ECO:0000313" key="4">
    <source>
        <dbReference type="EMBL" id="SKC37244.1"/>
    </source>
</evidence>
<dbReference type="STRING" id="123320.SAMN06309945_0300"/>
<name>A0A1T5IDI2_9MICO</name>
<keyword evidence="3" id="KW-0732">Signal</keyword>
<dbReference type="EMBL" id="FUZP01000001">
    <property type="protein sequence ID" value="SKC37244.1"/>
    <property type="molecule type" value="Genomic_DNA"/>
</dbReference>
<protein>
    <submittedName>
        <fullName evidence="4">LPXTG-motif cell wall anchor domain-containing protein</fullName>
    </submittedName>
</protein>
<keyword evidence="5" id="KW-1185">Reference proteome</keyword>
<sequence length="419" mass="41896">MKNKTWQKVLAVPAALSIGLGGALLTIAPAHAIGTPDVPTASETAPSTETATATPTAESTSTPAPTPEFPQEPSDDTAIATPIATPLAEPAPGAPENAVAPLAAVPLALPLPVVTSPAEGDSVPGDSVTITGTAAEGDFMFVVVAEPELYDDTVRVDPATAAEYVDNDEDAVPIVDGRWSYTFPLPLRGTFKVGGFAYTVDASGAPTAASGWSVAPTFIATGTPIVGVTDAPIVTSPTAGEVVRAQNVTISGTGRPGANVAVFVATPSYFDQYVAEQVALIKDAVGGTDPAAGARVQALAAEPEPSNPEDPIIVDGNGNWSVVLPLEIGAYRVGAMQVLNTPTFIGISEVSATVDFSVAAVLPAPVALPGTSPAGNGTLPETGSDAGIIAGMGALLVLGGGALLFARRRMTASTAASAE</sequence>
<evidence type="ECO:0000256" key="3">
    <source>
        <dbReference type="SAM" id="SignalP"/>
    </source>
</evidence>
<dbReference type="OrthoDB" id="5103325at2"/>
<feature type="compositionally biased region" description="Low complexity" evidence="1">
    <location>
        <begin position="39"/>
        <end position="63"/>
    </location>
</feature>
<feature type="region of interest" description="Disordered" evidence="1">
    <location>
        <begin position="36"/>
        <end position="78"/>
    </location>
</feature>